<evidence type="ECO:0000313" key="1">
    <source>
        <dbReference type="EMBL" id="GGM68602.1"/>
    </source>
</evidence>
<accession>A0AA37BQ64</accession>
<keyword evidence="2" id="KW-1185">Reference proteome</keyword>
<organism evidence="1 2">
    <name type="scientific">Thermogymnomonas acidicola</name>
    <dbReference type="NCBI Taxonomy" id="399579"/>
    <lineage>
        <taxon>Archaea</taxon>
        <taxon>Methanobacteriati</taxon>
        <taxon>Thermoplasmatota</taxon>
        <taxon>Thermoplasmata</taxon>
        <taxon>Thermoplasmatales</taxon>
        <taxon>Thermogymnomonas</taxon>
    </lineage>
</organism>
<reference evidence="1" key="1">
    <citation type="journal article" date="2014" name="Int. J. Syst. Evol. Microbiol.">
        <title>Complete genome sequence of Corynebacterium casei LMG S-19264T (=DSM 44701T), isolated from a smear-ripened cheese.</title>
        <authorList>
            <consortium name="US DOE Joint Genome Institute (JGI-PGF)"/>
            <person name="Walter F."/>
            <person name="Albersmeier A."/>
            <person name="Kalinowski J."/>
            <person name="Ruckert C."/>
        </authorList>
    </citation>
    <scope>NUCLEOTIDE SEQUENCE</scope>
    <source>
        <strain evidence="1">JCM 13583</strain>
    </source>
</reference>
<evidence type="ECO:0000313" key="2">
    <source>
        <dbReference type="Proteomes" id="UP000632195"/>
    </source>
</evidence>
<dbReference type="Gene3D" id="3.30.70.100">
    <property type="match status" value="1"/>
</dbReference>
<dbReference type="InterPro" id="IPR011008">
    <property type="entry name" value="Dimeric_a/b-barrel"/>
</dbReference>
<name>A0AA37BQ64_9ARCH</name>
<protein>
    <submittedName>
        <fullName evidence="1">L-rhamnose mutarotase</fullName>
    </submittedName>
</protein>
<dbReference type="GO" id="GO:0016857">
    <property type="term" value="F:racemase and epimerase activity, acting on carbohydrates and derivatives"/>
    <property type="evidence" value="ECO:0007669"/>
    <property type="project" value="InterPro"/>
</dbReference>
<reference evidence="1" key="2">
    <citation type="submission" date="2022-09" db="EMBL/GenBank/DDBJ databases">
        <authorList>
            <person name="Sun Q."/>
            <person name="Ohkuma M."/>
        </authorList>
    </citation>
    <scope>NUCLEOTIDE SEQUENCE</scope>
    <source>
        <strain evidence="1">JCM 13583</strain>
    </source>
</reference>
<dbReference type="SUPFAM" id="SSF54909">
    <property type="entry name" value="Dimeric alpha+beta barrel"/>
    <property type="match status" value="1"/>
</dbReference>
<dbReference type="Proteomes" id="UP000632195">
    <property type="component" value="Unassembled WGS sequence"/>
</dbReference>
<dbReference type="AlphaFoldDB" id="A0AA37BQ64"/>
<dbReference type="EMBL" id="BMNY01000001">
    <property type="protein sequence ID" value="GGM68602.1"/>
    <property type="molecule type" value="Genomic_DNA"/>
</dbReference>
<dbReference type="Pfam" id="PF05336">
    <property type="entry name" value="rhaM"/>
    <property type="match status" value="1"/>
</dbReference>
<dbReference type="PANTHER" id="PTHR34389">
    <property type="entry name" value="L-RHAMNOSE MUTAROTASE"/>
    <property type="match status" value="1"/>
</dbReference>
<sequence length="99" mass="12102">MRFFFRIWVREGSEGEYRERHRAVWPELIGELSRAGVRNYSIFMRGNEVFGYWECDDLQSTLEYLSRSSVNRRWQEHMGDIIVRRDDFPGNYDEVFHMD</sequence>
<proteinExistence type="predicted"/>
<dbReference type="PANTHER" id="PTHR34389:SF2">
    <property type="entry name" value="L-RHAMNOSE MUTAROTASE"/>
    <property type="match status" value="1"/>
</dbReference>
<dbReference type="InterPro" id="IPR008000">
    <property type="entry name" value="Rham/fucose_mutarotase"/>
</dbReference>
<gene>
    <name evidence="1" type="primary">rhaM</name>
    <name evidence="1" type="ORF">GCM10007108_03350</name>
</gene>
<dbReference type="RefSeq" id="WP_188679768.1">
    <property type="nucleotide sequence ID" value="NZ_BMNY01000001.1"/>
</dbReference>
<comment type="caution">
    <text evidence="1">The sequence shown here is derived from an EMBL/GenBank/DDBJ whole genome shotgun (WGS) entry which is preliminary data.</text>
</comment>
<dbReference type="GO" id="GO:0019301">
    <property type="term" value="P:rhamnose catabolic process"/>
    <property type="evidence" value="ECO:0007669"/>
    <property type="project" value="TreeGrafter"/>
</dbReference>